<dbReference type="InterPro" id="IPR007421">
    <property type="entry name" value="Schlafen_AlbA_2_dom"/>
</dbReference>
<organism evidence="2 3">
    <name type="scientific">Oerskovia douganii</name>
    <dbReference type="NCBI Taxonomy" id="2762210"/>
    <lineage>
        <taxon>Bacteria</taxon>
        <taxon>Bacillati</taxon>
        <taxon>Actinomycetota</taxon>
        <taxon>Actinomycetes</taxon>
        <taxon>Micrococcales</taxon>
        <taxon>Cellulomonadaceae</taxon>
        <taxon>Oerskovia</taxon>
    </lineage>
</organism>
<dbReference type="Proteomes" id="UP000822993">
    <property type="component" value="Unassembled WGS sequence"/>
</dbReference>
<reference evidence="2 3" key="1">
    <citation type="submission" date="2020-08" db="EMBL/GenBank/DDBJ databases">
        <title>A Genomic Blueprint of the Chicken Gut Microbiome.</title>
        <authorList>
            <person name="Gilroy R."/>
            <person name="Ravi A."/>
            <person name="Getino M."/>
            <person name="Pursley I."/>
            <person name="Horton D.L."/>
            <person name="Alikhan N.-F."/>
            <person name="Baker D."/>
            <person name="Gharbi K."/>
            <person name="Hall N."/>
            <person name="Watson M."/>
            <person name="Adriaenssens E.M."/>
            <person name="Foster-Nyarko E."/>
            <person name="Jarju S."/>
            <person name="Secka A."/>
            <person name="Antonio M."/>
            <person name="Oren A."/>
            <person name="Chaudhuri R."/>
            <person name="La Ragione R.M."/>
            <person name="Hildebrand F."/>
            <person name="Pallen M.J."/>
        </authorList>
    </citation>
    <scope>NUCLEOTIDE SEQUENCE [LARGE SCALE GENOMIC DNA]</scope>
    <source>
        <strain evidence="2 3">Sa1BUA8</strain>
    </source>
</reference>
<dbReference type="EMBL" id="JACSPN010000031">
    <property type="protein sequence ID" value="MBE7702074.1"/>
    <property type="molecule type" value="Genomic_DNA"/>
</dbReference>
<sequence>MAITWSRLHERLGVQVARPLSVADIVQAIALDLDEDEALDFKAQLRSDEAAKVELAKDVAAMANSGGGLIVVGVGEEGEEKHLVAAPYQIPAEPEQAIHQLLASRVRPLVRPVVEAIRGDGETSGYLLIQVPDSPAAPHFYEHNPDQRTPPGAPFRHGSGTLMMREYDLDVPGREVGASSGCRREDLRA</sequence>
<evidence type="ECO:0000313" key="3">
    <source>
        <dbReference type="Proteomes" id="UP000822993"/>
    </source>
</evidence>
<accession>A0A9D5UCZ0</accession>
<dbReference type="AlphaFoldDB" id="A0A9D5UCZ0"/>
<dbReference type="RefSeq" id="WP_193721279.1">
    <property type="nucleotide sequence ID" value="NZ_JACSPN010000031.1"/>
</dbReference>
<dbReference type="InterPro" id="IPR038461">
    <property type="entry name" value="Schlafen_AlbA_2_dom_sf"/>
</dbReference>
<keyword evidence="3" id="KW-1185">Reference proteome</keyword>
<dbReference type="Gene3D" id="3.30.950.30">
    <property type="entry name" value="Schlafen, AAA domain"/>
    <property type="match status" value="1"/>
</dbReference>
<proteinExistence type="predicted"/>
<name>A0A9D5UCZ0_9CELL</name>
<protein>
    <submittedName>
        <fullName evidence="2">DNA binding domain-containing protein</fullName>
    </submittedName>
</protein>
<feature type="domain" description="Schlafen AlbA-2" evidence="1">
    <location>
        <begin position="35"/>
        <end position="144"/>
    </location>
</feature>
<gene>
    <name evidence="2" type="ORF">H9623_17425</name>
</gene>
<comment type="caution">
    <text evidence="2">The sequence shown here is derived from an EMBL/GenBank/DDBJ whole genome shotgun (WGS) entry which is preliminary data.</text>
</comment>
<dbReference type="Pfam" id="PF04326">
    <property type="entry name" value="SLFN_AlbA_2"/>
    <property type="match status" value="1"/>
</dbReference>
<evidence type="ECO:0000313" key="2">
    <source>
        <dbReference type="EMBL" id="MBE7702074.1"/>
    </source>
</evidence>
<evidence type="ECO:0000259" key="1">
    <source>
        <dbReference type="Pfam" id="PF04326"/>
    </source>
</evidence>